<dbReference type="InterPro" id="IPR013785">
    <property type="entry name" value="Aldolase_TIM"/>
</dbReference>
<evidence type="ECO:0000256" key="1">
    <source>
        <dbReference type="ARBA" id="ARBA00001913"/>
    </source>
</evidence>
<dbReference type="PANTHER" id="PTHR35803:SF2">
    <property type="entry name" value="RETAINING ALPHA-GALACTOSIDASE"/>
    <property type="match status" value="1"/>
</dbReference>
<feature type="domain" description="Glycosyl-hydrolase 97 N-terminal" evidence="7">
    <location>
        <begin position="31"/>
        <end position="267"/>
    </location>
</feature>
<evidence type="ECO:0000313" key="10">
    <source>
        <dbReference type="Proteomes" id="UP000670527"/>
    </source>
</evidence>
<protein>
    <submittedName>
        <fullName evidence="9">Glycoside hydrolase family 97 catalytic domain-containing protein</fullName>
    </submittedName>
</protein>
<dbReference type="InterPro" id="IPR019563">
    <property type="entry name" value="GH97_catalytic"/>
</dbReference>
<dbReference type="InterPro" id="IPR029483">
    <property type="entry name" value="GH97_C"/>
</dbReference>
<evidence type="ECO:0000256" key="4">
    <source>
        <dbReference type="ARBA" id="ARBA00022837"/>
    </source>
</evidence>
<dbReference type="GO" id="GO:0016787">
    <property type="term" value="F:hydrolase activity"/>
    <property type="evidence" value="ECO:0007669"/>
    <property type="project" value="UniProtKB-KW"/>
</dbReference>
<evidence type="ECO:0000259" key="8">
    <source>
        <dbReference type="Pfam" id="PF14509"/>
    </source>
</evidence>
<organism evidence="9 10">
    <name type="scientific">Hymenobacter defluvii</name>
    <dbReference type="NCBI Taxonomy" id="2054411"/>
    <lineage>
        <taxon>Bacteria</taxon>
        <taxon>Pseudomonadati</taxon>
        <taxon>Bacteroidota</taxon>
        <taxon>Cytophagia</taxon>
        <taxon>Cytophagales</taxon>
        <taxon>Hymenobacteraceae</taxon>
        <taxon>Hymenobacter</taxon>
    </lineage>
</organism>
<dbReference type="Gene3D" id="3.20.20.70">
    <property type="entry name" value="Aldolase class I"/>
    <property type="match status" value="1"/>
</dbReference>
<dbReference type="Gene3D" id="2.70.98.10">
    <property type="match status" value="1"/>
</dbReference>
<evidence type="ECO:0000256" key="3">
    <source>
        <dbReference type="ARBA" id="ARBA00022801"/>
    </source>
</evidence>
<dbReference type="InterPro" id="IPR017853">
    <property type="entry name" value="GH"/>
</dbReference>
<dbReference type="Pfam" id="PF14509">
    <property type="entry name" value="GH97_C"/>
    <property type="match status" value="1"/>
</dbReference>
<sequence length="621" mass="67829">MCKLPLFGFALLLSQTLPIHHLLAQTKPTTVVSPDKNLQVELFLTQGQLQYRVVYKGKAVVEPSTLGLQVDQQKIGEGRAFGAVKRTSVNETYPWRGVHSKAVNQYNQAIVPVQGSGNTSGFQVETRVFNDGVALRYVVNKTGASTTTADDTRFTLPAGSIVWSQPDIGNYEGKYQKQRIEDVPAGQKAGPPLTVQLPNKQGYVAITEGGLTDFAGMSLVAEGQRVFKAHLTGDTKKTGSVETPWRIIEVGSDLNTLVNCDIVHNVSPKPDPKLFPQGLATSWIKPGKSVWSWLAGNGGVTFENMKRFSQWAGQLGIQYNLVDEGWSRWNDGGKDPWALLQELVTYSDAQKVKVWVWKAYPDHDGTPGLKDPTARKAFFKRCKDTGVVGLKIDFFDTESQEIIDFYQAALHDAAELQLMLDFHGANKPTGESRTWPNELSREGVRGLENATVWPAHNATLPFTRYLAGHGDYTPLTFRDIGKGTTFAHQMASLATFTSPFLCVAANPEDMLASKAKDLIVNMPTVWDETIVLPASEIGTLSLLARRSGTTWYLAALNGEKAQSVAVDLGFLGTGSYQAATLADEAGNPKADAIQKSSVSKKSKLTLKLVEGGGYLGRFTKE</sequence>
<evidence type="ECO:0000313" key="9">
    <source>
        <dbReference type="EMBL" id="MBO3270902.1"/>
    </source>
</evidence>
<dbReference type="EMBL" id="JAGETX010000004">
    <property type="protein sequence ID" value="MBO3270902.1"/>
    <property type="molecule type" value="Genomic_DNA"/>
</dbReference>
<feature type="domain" description="Glycosyl-hydrolase 97 C-terminal oligomerisation" evidence="8">
    <location>
        <begin position="525"/>
        <end position="618"/>
    </location>
</feature>
<name>A0ABS3TB84_9BACT</name>
<dbReference type="InterPro" id="IPR052720">
    <property type="entry name" value="Glycosyl_hydrolase_97"/>
</dbReference>
<comment type="caution">
    <text evidence="9">The sequence shown here is derived from an EMBL/GenBank/DDBJ whole genome shotgun (WGS) entry which is preliminary data.</text>
</comment>
<proteinExistence type="predicted"/>
<feature type="domain" description="Glycosyl-hydrolase 97 catalytic" evidence="6">
    <location>
        <begin position="296"/>
        <end position="444"/>
    </location>
</feature>
<dbReference type="Pfam" id="PF14508">
    <property type="entry name" value="GH97_N"/>
    <property type="match status" value="1"/>
</dbReference>
<keyword evidence="10" id="KW-1185">Reference proteome</keyword>
<comment type="cofactor">
    <cofactor evidence="1">
        <name>Ca(2+)</name>
        <dbReference type="ChEBI" id="CHEBI:29108"/>
    </cofactor>
</comment>
<dbReference type="Gene3D" id="2.60.40.1180">
    <property type="entry name" value="Golgi alpha-mannosidase II"/>
    <property type="match status" value="1"/>
</dbReference>
<reference evidence="9 10" key="1">
    <citation type="submission" date="2021-03" db="EMBL/GenBank/DDBJ databases">
        <authorList>
            <person name="Kim M.K."/>
        </authorList>
    </citation>
    <scope>NUCLEOTIDE SEQUENCE [LARGE SCALE GENOMIC DNA]</scope>
    <source>
        <strain evidence="9 10">BT507</strain>
    </source>
</reference>
<dbReference type="InterPro" id="IPR014718">
    <property type="entry name" value="GH-type_carb-bd"/>
</dbReference>
<evidence type="ECO:0000256" key="2">
    <source>
        <dbReference type="ARBA" id="ARBA00011245"/>
    </source>
</evidence>
<dbReference type="Pfam" id="PF10566">
    <property type="entry name" value="Glyco_hydro_97"/>
    <property type="match status" value="1"/>
</dbReference>
<dbReference type="PANTHER" id="PTHR35803">
    <property type="entry name" value="GLUCAN 1,4-ALPHA-GLUCOSIDASE SUSB-RELATED"/>
    <property type="match status" value="1"/>
</dbReference>
<dbReference type="RefSeq" id="WP_208307390.1">
    <property type="nucleotide sequence ID" value="NZ_JAGETX010000004.1"/>
</dbReference>
<dbReference type="InterPro" id="IPR029486">
    <property type="entry name" value="GH97_N"/>
</dbReference>
<comment type="subunit">
    <text evidence="2">Monomer.</text>
</comment>
<evidence type="ECO:0000259" key="6">
    <source>
        <dbReference type="Pfam" id="PF10566"/>
    </source>
</evidence>
<evidence type="ECO:0000256" key="5">
    <source>
        <dbReference type="ARBA" id="ARBA00023295"/>
    </source>
</evidence>
<accession>A0ABS3TB84</accession>
<evidence type="ECO:0000259" key="7">
    <source>
        <dbReference type="Pfam" id="PF14508"/>
    </source>
</evidence>
<dbReference type="Proteomes" id="UP000670527">
    <property type="component" value="Unassembled WGS sequence"/>
</dbReference>
<dbReference type="InterPro" id="IPR013780">
    <property type="entry name" value="Glyco_hydro_b"/>
</dbReference>
<dbReference type="SUPFAM" id="SSF51445">
    <property type="entry name" value="(Trans)glycosidases"/>
    <property type="match status" value="1"/>
</dbReference>
<gene>
    <name evidence="9" type="ORF">J4D97_09610</name>
</gene>
<keyword evidence="5" id="KW-0326">Glycosidase</keyword>
<keyword evidence="3 9" id="KW-0378">Hydrolase</keyword>
<keyword evidence="4" id="KW-0106">Calcium</keyword>